<dbReference type="AlphaFoldDB" id="R3TY73"/>
<comment type="caution">
    <text evidence="3">The sequence shown here is derived from an EMBL/GenBank/DDBJ whole genome shotgun (WGS) entry which is preliminary data.</text>
</comment>
<reference evidence="3 4" key="1">
    <citation type="submission" date="2013-02" db="EMBL/GenBank/DDBJ databases">
        <title>The Genome Sequence of Enterococcus phoeniculicola BAA-412.</title>
        <authorList>
            <consortium name="The Broad Institute Genome Sequencing Platform"/>
            <consortium name="The Broad Institute Genome Sequencing Center for Infectious Disease"/>
            <person name="Earl A.M."/>
            <person name="Gilmore M.S."/>
            <person name="Lebreton F."/>
            <person name="Walker B."/>
            <person name="Young S.K."/>
            <person name="Zeng Q."/>
            <person name="Gargeya S."/>
            <person name="Fitzgerald M."/>
            <person name="Haas B."/>
            <person name="Abouelleil A."/>
            <person name="Alvarado L."/>
            <person name="Arachchi H.M."/>
            <person name="Berlin A.M."/>
            <person name="Chapman S.B."/>
            <person name="Dewar J."/>
            <person name="Goldberg J."/>
            <person name="Griggs A."/>
            <person name="Gujja S."/>
            <person name="Hansen M."/>
            <person name="Howarth C."/>
            <person name="Imamovic A."/>
            <person name="Larimer J."/>
            <person name="McCowan C."/>
            <person name="Murphy C."/>
            <person name="Neiman D."/>
            <person name="Pearson M."/>
            <person name="Priest M."/>
            <person name="Roberts A."/>
            <person name="Saif S."/>
            <person name="Shea T."/>
            <person name="Sisk P."/>
            <person name="Sykes S."/>
            <person name="Wortman J."/>
            <person name="Nusbaum C."/>
            <person name="Birren B."/>
        </authorList>
    </citation>
    <scope>NUCLEOTIDE SEQUENCE [LARGE SCALE GENOMIC DNA]</scope>
    <source>
        <strain evidence="3 4">ATCC BAA-412</strain>
    </source>
</reference>
<dbReference type="InterPro" id="IPR016162">
    <property type="entry name" value="Ald_DH_N"/>
</dbReference>
<feature type="domain" description="Aldehyde dehydrogenase" evidence="2">
    <location>
        <begin position="12"/>
        <end position="261"/>
    </location>
</feature>
<sequence>MNTLSDKILRGRQAMQSISNYTQEQVDEMLSVISKTIFDHAEELAKEAVEETGLGNYEHKIGKNQNMAINIFSHLKGKKSVGIIQTLKEEGVVEIAHPVGVIGSVTPTTNPTITPLGNGLMALKGKNAMIVSPHPRAKKTTKHTIDLMRSALESIHAPKDLLQVIEEPSLELSQQLMRESDVIVATGGPGLVRAAYSSGKPAFGVGPGNVQAILDDDFDINLAAELTVIGRSFDNGIVCACQQSLLYPEKKEEELFQALENNKAYIIKEEIDVQKMRELLFPGGKSNPDLVGQTATFIAEKAGIKVPEDTIILAVKVTTSGQEELLVKEKMNPVLVVKGCESFEEALLDAKNNLWVEGAGHSTGIFSNNEQHILSAGETLPVSRVVVNQPTIDAGGSPTNGLNPTVSLGCGSWGNNSISENLSYHHLINISRIAYPISPKHTETPWN</sequence>
<dbReference type="InterPro" id="IPR016163">
    <property type="entry name" value="Ald_DH_C"/>
</dbReference>
<keyword evidence="1" id="KW-0560">Oxidoreductase</keyword>
<dbReference type="OrthoDB" id="9815791at2"/>
<dbReference type="PATRIC" id="fig|1158610.3.peg.877"/>
<protein>
    <recommendedName>
        <fullName evidence="2">Aldehyde dehydrogenase domain-containing protein</fullName>
    </recommendedName>
</protein>
<dbReference type="SUPFAM" id="SSF53720">
    <property type="entry name" value="ALDH-like"/>
    <property type="match status" value="1"/>
</dbReference>
<dbReference type="PANTHER" id="PTHR11699">
    <property type="entry name" value="ALDEHYDE DEHYDROGENASE-RELATED"/>
    <property type="match status" value="1"/>
</dbReference>
<dbReference type="Gene3D" id="3.40.605.10">
    <property type="entry name" value="Aldehyde Dehydrogenase, Chain A, domain 1"/>
    <property type="match status" value="1"/>
</dbReference>
<keyword evidence="4" id="KW-1185">Reference proteome</keyword>
<evidence type="ECO:0000313" key="3">
    <source>
        <dbReference type="EMBL" id="EOL46093.1"/>
    </source>
</evidence>
<proteinExistence type="predicted"/>
<dbReference type="RefSeq" id="WP_010767571.1">
    <property type="nucleotide sequence ID" value="NZ_ASWE01000002.1"/>
</dbReference>
<dbReference type="Pfam" id="PF00171">
    <property type="entry name" value="Aldedh"/>
    <property type="match status" value="1"/>
</dbReference>
<dbReference type="InterPro" id="IPR016161">
    <property type="entry name" value="Ald_DH/histidinol_DH"/>
</dbReference>
<organism evidence="3 4">
    <name type="scientific">Enterococcus phoeniculicola ATCC BAA-412</name>
    <dbReference type="NCBI Taxonomy" id="1158610"/>
    <lineage>
        <taxon>Bacteria</taxon>
        <taxon>Bacillati</taxon>
        <taxon>Bacillota</taxon>
        <taxon>Bacilli</taxon>
        <taxon>Lactobacillales</taxon>
        <taxon>Enterococcaceae</taxon>
        <taxon>Enterococcus</taxon>
    </lineage>
</organism>
<evidence type="ECO:0000313" key="4">
    <source>
        <dbReference type="Proteomes" id="UP000013785"/>
    </source>
</evidence>
<dbReference type="InterPro" id="IPR015590">
    <property type="entry name" value="Aldehyde_DH_dom"/>
</dbReference>
<dbReference type="EMBL" id="AJAT01000011">
    <property type="protein sequence ID" value="EOL46093.1"/>
    <property type="molecule type" value="Genomic_DNA"/>
</dbReference>
<name>R3TY73_9ENTE</name>
<gene>
    <name evidence="3" type="ORF">UC3_00898</name>
</gene>
<dbReference type="GO" id="GO:0016620">
    <property type="term" value="F:oxidoreductase activity, acting on the aldehyde or oxo group of donors, NAD or NADP as acceptor"/>
    <property type="evidence" value="ECO:0007669"/>
    <property type="project" value="InterPro"/>
</dbReference>
<dbReference type="Gene3D" id="3.40.309.10">
    <property type="entry name" value="Aldehyde Dehydrogenase, Chain A, domain 2"/>
    <property type="match status" value="1"/>
</dbReference>
<accession>R3TY73</accession>
<evidence type="ECO:0000259" key="2">
    <source>
        <dbReference type="Pfam" id="PF00171"/>
    </source>
</evidence>
<dbReference type="eggNOG" id="COG1012">
    <property type="taxonomic scope" value="Bacteria"/>
</dbReference>
<dbReference type="HOGENOM" id="CLU_028794_3_0_9"/>
<dbReference type="STRING" id="154621.RV11_GL001181"/>
<evidence type="ECO:0000256" key="1">
    <source>
        <dbReference type="ARBA" id="ARBA00023002"/>
    </source>
</evidence>
<dbReference type="Proteomes" id="UP000013785">
    <property type="component" value="Unassembled WGS sequence"/>
</dbReference>